<dbReference type="InterPro" id="IPR005670">
    <property type="entry name" value="PstB-like"/>
</dbReference>
<dbReference type="RefSeq" id="WP_104303277.1">
    <property type="nucleotide sequence ID" value="NZ_PSNX01000012.1"/>
</dbReference>
<comment type="similarity">
    <text evidence="1">Belongs to the ABC transporter superfamily.</text>
</comment>
<evidence type="ECO:0000256" key="6">
    <source>
        <dbReference type="ARBA" id="ARBA00022741"/>
    </source>
</evidence>
<dbReference type="InterPro" id="IPR050763">
    <property type="entry name" value="ABC_transporter_ATP-binding"/>
</dbReference>
<dbReference type="InterPro" id="IPR017871">
    <property type="entry name" value="ABC_transporter-like_CS"/>
</dbReference>
<organism evidence="9 10">
    <name type="scientific">Caldimonas caldifontis</name>
    <dbReference type="NCBI Taxonomy" id="1452508"/>
    <lineage>
        <taxon>Bacteria</taxon>
        <taxon>Pseudomonadati</taxon>
        <taxon>Pseudomonadota</taxon>
        <taxon>Betaproteobacteria</taxon>
        <taxon>Burkholderiales</taxon>
        <taxon>Sphaerotilaceae</taxon>
        <taxon>Caldimonas</taxon>
    </lineage>
</organism>
<dbReference type="InterPro" id="IPR003439">
    <property type="entry name" value="ABC_transporter-like_ATP-bd"/>
</dbReference>
<evidence type="ECO:0000256" key="4">
    <source>
        <dbReference type="ARBA" id="ARBA00022475"/>
    </source>
</evidence>
<dbReference type="Proteomes" id="UP000238605">
    <property type="component" value="Unassembled WGS sequence"/>
</dbReference>
<evidence type="ECO:0000313" key="10">
    <source>
        <dbReference type="Proteomes" id="UP000238605"/>
    </source>
</evidence>
<dbReference type="OrthoDB" id="9800654at2"/>
<dbReference type="PROSITE" id="PS00211">
    <property type="entry name" value="ABC_TRANSPORTER_1"/>
    <property type="match status" value="1"/>
</dbReference>
<proteinExistence type="inferred from homology"/>
<keyword evidence="3" id="KW-0536">Nodulation</keyword>
<dbReference type="InterPro" id="IPR027417">
    <property type="entry name" value="P-loop_NTPase"/>
</dbReference>
<dbReference type="GO" id="GO:0005524">
    <property type="term" value="F:ATP binding"/>
    <property type="evidence" value="ECO:0007669"/>
    <property type="project" value="UniProtKB-KW"/>
</dbReference>
<dbReference type="GO" id="GO:0016020">
    <property type="term" value="C:membrane"/>
    <property type="evidence" value="ECO:0007669"/>
    <property type="project" value="InterPro"/>
</dbReference>
<evidence type="ECO:0000256" key="5">
    <source>
        <dbReference type="ARBA" id="ARBA00022592"/>
    </source>
</evidence>
<feature type="domain" description="ABC transporter" evidence="8">
    <location>
        <begin position="23"/>
        <end position="247"/>
    </location>
</feature>
<dbReference type="SMART" id="SM00382">
    <property type="entry name" value="AAA"/>
    <property type="match status" value="1"/>
</dbReference>
<dbReference type="CDD" id="cd03260">
    <property type="entry name" value="ABC_PstB_phosphate_transporter"/>
    <property type="match status" value="1"/>
</dbReference>
<dbReference type="PANTHER" id="PTHR42711:SF5">
    <property type="entry name" value="ABC TRANSPORTER ATP-BINDING PROTEIN NATA"/>
    <property type="match status" value="1"/>
</dbReference>
<evidence type="ECO:0000313" key="9">
    <source>
        <dbReference type="EMBL" id="PPE65655.1"/>
    </source>
</evidence>
<evidence type="ECO:0000256" key="3">
    <source>
        <dbReference type="ARBA" id="ARBA00022458"/>
    </source>
</evidence>
<protein>
    <submittedName>
        <fullName evidence="9">Phosphate ABC transporter ATP-binding protein</fullName>
    </submittedName>
</protein>
<accession>A0A2S5SSD2</accession>
<keyword evidence="4" id="KW-1003">Cell membrane</keyword>
<comment type="caution">
    <text evidence="9">The sequence shown here is derived from an EMBL/GenBank/DDBJ whole genome shotgun (WGS) entry which is preliminary data.</text>
</comment>
<dbReference type="GO" id="GO:0035435">
    <property type="term" value="P:phosphate ion transmembrane transport"/>
    <property type="evidence" value="ECO:0007669"/>
    <property type="project" value="InterPro"/>
</dbReference>
<dbReference type="Gene3D" id="3.40.50.300">
    <property type="entry name" value="P-loop containing nucleotide triphosphate hydrolases"/>
    <property type="match status" value="1"/>
</dbReference>
<reference evidence="9 10" key="1">
    <citation type="submission" date="2018-02" db="EMBL/GenBank/DDBJ databases">
        <title>Reclassifiation of [Polyangium] brachysporum DSM 7029 as Guopingzhaonella breviflexa gen. nov., sp. nov., a member of the family Comamonadaceae.</title>
        <authorList>
            <person name="Tang B."/>
        </authorList>
    </citation>
    <scope>NUCLEOTIDE SEQUENCE [LARGE SCALE GENOMIC DNA]</scope>
    <source>
        <strain evidence="9 10">BCRC 80649</strain>
    </source>
</reference>
<keyword evidence="10" id="KW-1185">Reference proteome</keyword>
<evidence type="ECO:0000256" key="2">
    <source>
        <dbReference type="ARBA" id="ARBA00022448"/>
    </source>
</evidence>
<name>A0A2S5SSD2_9BURK</name>
<keyword evidence="4" id="KW-0472">Membrane</keyword>
<dbReference type="Pfam" id="PF00005">
    <property type="entry name" value="ABC_tran"/>
    <property type="match status" value="1"/>
</dbReference>
<keyword evidence="6" id="KW-0547">Nucleotide-binding</keyword>
<evidence type="ECO:0000256" key="1">
    <source>
        <dbReference type="ARBA" id="ARBA00005417"/>
    </source>
</evidence>
<dbReference type="GO" id="GO:0005315">
    <property type="term" value="F:phosphate transmembrane transporter activity"/>
    <property type="evidence" value="ECO:0007669"/>
    <property type="project" value="InterPro"/>
</dbReference>
<dbReference type="PANTHER" id="PTHR42711">
    <property type="entry name" value="ABC TRANSPORTER ATP-BINDING PROTEIN"/>
    <property type="match status" value="1"/>
</dbReference>
<evidence type="ECO:0000256" key="7">
    <source>
        <dbReference type="ARBA" id="ARBA00022840"/>
    </source>
</evidence>
<evidence type="ECO:0000259" key="8">
    <source>
        <dbReference type="PROSITE" id="PS50893"/>
    </source>
</evidence>
<dbReference type="EMBL" id="PSNX01000012">
    <property type="protein sequence ID" value="PPE65655.1"/>
    <property type="molecule type" value="Genomic_DNA"/>
</dbReference>
<keyword evidence="2" id="KW-0813">Transport</keyword>
<dbReference type="AlphaFoldDB" id="A0A2S5SSD2"/>
<keyword evidence="7 9" id="KW-0067">ATP-binding</keyword>
<dbReference type="PROSITE" id="PS50893">
    <property type="entry name" value="ABC_TRANSPORTER_2"/>
    <property type="match status" value="1"/>
</dbReference>
<sequence length="254" mass="28022">MTPPVTPLRLVSRTASAQPALQIELEGACVRFGRKTALHGVSLQVRAGERIAFVGANGSGKSTLLRALHGLVPLAEGRRHCGVREDGSVWRQAMVFQRPHMLRLSARHNVALGLWLAGVPWRECGARADEALHRVGLEAQARRPARVLSGGQQQRVALARAWALRPDVLLLDEPTASLDPSAKREVEALIEQFEAQGLTVLMSSHNLGQVKRLANRVVYLERGHLVADVDVDHFFHGELPREAQLFLKGELPWR</sequence>
<keyword evidence="5" id="KW-0592">Phosphate transport</keyword>
<dbReference type="SUPFAM" id="SSF52540">
    <property type="entry name" value="P-loop containing nucleoside triphosphate hydrolases"/>
    <property type="match status" value="1"/>
</dbReference>
<dbReference type="GO" id="GO:0016887">
    <property type="term" value="F:ATP hydrolysis activity"/>
    <property type="evidence" value="ECO:0007669"/>
    <property type="project" value="InterPro"/>
</dbReference>
<gene>
    <name evidence="9" type="ORF">C1704_13585</name>
</gene>
<dbReference type="InterPro" id="IPR003593">
    <property type="entry name" value="AAA+_ATPase"/>
</dbReference>